<feature type="chain" id="PRO_5044266107" evidence="1">
    <location>
        <begin position="31"/>
        <end position="537"/>
    </location>
</feature>
<organism evidence="2">
    <name type="scientific">Kitasatospora sp. CMC57</name>
    <dbReference type="NCBI Taxonomy" id="3231513"/>
    <lineage>
        <taxon>Bacteria</taxon>
        <taxon>Bacillati</taxon>
        <taxon>Actinomycetota</taxon>
        <taxon>Actinomycetes</taxon>
        <taxon>Kitasatosporales</taxon>
        <taxon>Streptomycetaceae</taxon>
        <taxon>Kitasatospora</taxon>
    </lineage>
</organism>
<reference evidence="2" key="1">
    <citation type="submission" date="2024-07" db="EMBL/GenBank/DDBJ databases">
        <title>Complete genome sequences of cellulolytic bacteria, Kitasatospora sp. CMC57 and Streptomyces sp. CMC78, isolated from Japanese agricultural soil.</title>
        <authorList>
            <person name="Hashimoto T."/>
            <person name="Ito M."/>
            <person name="Iwamoto M."/>
            <person name="Fukahori D."/>
            <person name="Shoda T."/>
            <person name="Sakoda M."/>
            <person name="Morohoshi T."/>
            <person name="Mitsuboshi M."/>
            <person name="Nishizawa T."/>
        </authorList>
    </citation>
    <scope>NUCLEOTIDE SEQUENCE</scope>
    <source>
        <strain evidence="2">CMC57</strain>
    </source>
</reference>
<gene>
    <name evidence="2" type="ORF">KCMC57_61580</name>
</gene>
<dbReference type="InterPro" id="IPR028994">
    <property type="entry name" value="Integrin_alpha_N"/>
</dbReference>
<dbReference type="EMBL" id="AP035881">
    <property type="protein sequence ID" value="BFP49790.1"/>
    <property type="molecule type" value="Genomic_DNA"/>
</dbReference>
<evidence type="ECO:0000256" key="1">
    <source>
        <dbReference type="SAM" id="SignalP"/>
    </source>
</evidence>
<dbReference type="SUPFAM" id="SSF69318">
    <property type="entry name" value="Integrin alpha N-terminal domain"/>
    <property type="match status" value="1"/>
</dbReference>
<evidence type="ECO:0000313" key="2">
    <source>
        <dbReference type="EMBL" id="BFP49790.1"/>
    </source>
</evidence>
<dbReference type="RefSeq" id="WP_407991853.1">
    <property type="nucleotide sequence ID" value="NZ_AP035881.2"/>
</dbReference>
<sequence length="537" mass="55295">MSITMGGRLGATLGAAAVVLMTIGVPTATATNGQSAVTDPKAVPSPGSLSTGVFTDACDDTTTPGWISSTEPTLTARTTAPGARFKVWDAAGTKVFDQTVRTAADGTVQVRPTGLVEGVGYSWQVWPDYGPGAGKPTAACHFGVDATAPQFTVGSTDFPESGSGATPLKYAGQTGTFTVKGTDLGSGVACYQYVLNGTLSVGSPCQGTGTVAAGADGTATFQLKPTQWGTNVLTVQAVDNAGNVTQPVSYTFYAPSNPNPPAAAPGDVNGDGIPDILLPDTAGNLQIISADATSTVPTSTVAAFRAPGGSGWNGVQLLHRGWDRSHAPMDDLMAHQPGGDSLYLYRNFDMGDFAGSSTLAERDVDPFDPPVLPEGFNADWSKATQLVALGALGAGQQTSVLTVEDDSLWLFTNPGFMYGYRTFVRISTSSAWAGYDLIAPGKAADGSLALWSRNRATGELRTYPITKRADGTYDFAALADPATGTVIGTFPVAEYPTLGSSGDGNGDGQPDLYAVTADRHLLTFNGVTAPKDLGTLR</sequence>
<proteinExistence type="predicted"/>
<keyword evidence="1" id="KW-0732">Signal</keyword>
<name>A0AB33K6E8_9ACTN</name>
<dbReference type="AlphaFoldDB" id="A0AB33K6E8"/>
<protein>
    <submittedName>
        <fullName evidence="2">Uncharacterized protein</fullName>
    </submittedName>
</protein>
<accession>A0AB33K6E8</accession>
<feature type="signal peptide" evidence="1">
    <location>
        <begin position="1"/>
        <end position="30"/>
    </location>
</feature>